<evidence type="ECO:0000256" key="2">
    <source>
        <dbReference type="ARBA" id="ARBA00022475"/>
    </source>
</evidence>
<reference evidence="9 10" key="1">
    <citation type="journal article" date="2019" name="Int. J. Syst. Evol. Microbiol.">
        <title>The Global Catalogue of Microorganisms (GCM) 10K type strain sequencing project: providing services to taxonomists for standard genome sequencing and annotation.</title>
        <authorList>
            <consortium name="The Broad Institute Genomics Platform"/>
            <consortium name="The Broad Institute Genome Sequencing Center for Infectious Disease"/>
            <person name="Wu L."/>
            <person name="Ma J."/>
        </authorList>
    </citation>
    <scope>NUCLEOTIDE SEQUENCE [LARGE SCALE GENOMIC DNA]</scope>
    <source>
        <strain evidence="9 10">JCM 10425</strain>
    </source>
</reference>
<dbReference type="Pfam" id="PF13190">
    <property type="entry name" value="PDGLE"/>
    <property type="match status" value="1"/>
</dbReference>
<proteinExistence type="predicted"/>
<evidence type="ECO:0000313" key="9">
    <source>
        <dbReference type="EMBL" id="GAA0225596.1"/>
    </source>
</evidence>
<feature type="chain" id="PRO_5045823109" evidence="7">
    <location>
        <begin position="22"/>
        <end position="117"/>
    </location>
</feature>
<evidence type="ECO:0000259" key="8">
    <source>
        <dbReference type="Pfam" id="PF13190"/>
    </source>
</evidence>
<evidence type="ECO:0000313" key="10">
    <source>
        <dbReference type="Proteomes" id="UP001500967"/>
    </source>
</evidence>
<dbReference type="InterPro" id="IPR025937">
    <property type="entry name" value="PDGLE_dom"/>
</dbReference>
<comment type="caution">
    <text evidence="9">The sequence shown here is derived from an EMBL/GenBank/DDBJ whole genome shotgun (WGS) entry which is preliminary data.</text>
</comment>
<dbReference type="RefSeq" id="WP_344647408.1">
    <property type="nucleotide sequence ID" value="NZ_BAAAGX010000005.1"/>
</dbReference>
<evidence type="ECO:0000256" key="1">
    <source>
        <dbReference type="ARBA" id="ARBA00004236"/>
    </source>
</evidence>
<evidence type="ECO:0000256" key="6">
    <source>
        <dbReference type="SAM" id="Phobius"/>
    </source>
</evidence>
<feature type="transmembrane region" description="Helical" evidence="6">
    <location>
        <begin position="87"/>
        <end position="108"/>
    </location>
</feature>
<evidence type="ECO:0000256" key="7">
    <source>
        <dbReference type="SAM" id="SignalP"/>
    </source>
</evidence>
<feature type="domain" description="PDGLE" evidence="8">
    <location>
        <begin position="9"/>
        <end position="110"/>
    </location>
</feature>
<keyword evidence="10" id="KW-1185">Reference proteome</keyword>
<dbReference type="Proteomes" id="UP001500967">
    <property type="component" value="Unassembled WGS sequence"/>
</dbReference>
<accession>A0ABN0TMQ0</accession>
<evidence type="ECO:0000256" key="4">
    <source>
        <dbReference type="ARBA" id="ARBA00022989"/>
    </source>
</evidence>
<keyword evidence="7" id="KW-0732">Signal</keyword>
<sequence>MKRVRLAVFLALGLLVALLLAGVVSSAASSKPDGLDATAREGCTFNADDEITGGDCLAKSAEDHDLADSPLADYGIRGIDNPVVSTGLSGVAGVLLVAGIGGGLFWVLRRRDPATKD</sequence>
<keyword evidence="3 6" id="KW-0812">Transmembrane</keyword>
<protein>
    <submittedName>
        <fullName evidence="9">PDGLE domain-containing protein</fullName>
    </submittedName>
</protein>
<keyword evidence="5 6" id="KW-0472">Membrane</keyword>
<keyword evidence="2" id="KW-1003">Cell membrane</keyword>
<organism evidence="9 10">
    <name type="scientific">Cryptosporangium japonicum</name>
    <dbReference type="NCBI Taxonomy" id="80872"/>
    <lineage>
        <taxon>Bacteria</taxon>
        <taxon>Bacillati</taxon>
        <taxon>Actinomycetota</taxon>
        <taxon>Actinomycetes</taxon>
        <taxon>Cryptosporangiales</taxon>
        <taxon>Cryptosporangiaceae</taxon>
        <taxon>Cryptosporangium</taxon>
    </lineage>
</organism>
<comment type="subcellular location">
    <subcellularLocation>
        <location evidence="1">Cell membrane</location>
    </subcellularLocation>
</comment>
<gene>
    <name evidence="9" type="ORF">GCM10009539_08560</name>
</gene>
<name>A0ABN0TMQ0_9ACTN</name>
<dbReference type="EMBL" id="BAAAGX010000005">
    <property type="protein sequence ID" value="GAA0225596.1"/>
    <property type="molecule type" value="Genomic_DNA"/>
</dbReference>
<evidence type="ECO:0000256" key="5">
    <source>
        <dbReference type="ARBA" id="ARBA00023136"/>
    </source>
</evidence>
<keyword evidence="4 6" id="KW-1133">Transmembrane helix</keyword>
<feature type="signal peptide" evidence="7">
    <location>
        <begin position="1"/>
        <end position="21"/>
    </location>
</feature>
<evidence type="ECO:0000256" key="3">
    <source>
        <dbReference type="ARBA" id="ARBA00022692"/>
    </source>
</evidence>